<dbReference type="Gene3D" id="2.60.120.10">
    <property type="entry name" value="Jelly Rolls"/>
    <property type="match status" value="2"/>
</dbReference>
<dbReference type="PROSITE" id="PS00889">
    <property type="entry name" value="CNMP_BINDING_2"/>
    <property type="match status" value="2"/>
</dbReference>
<dbReference type="AlphaFoldDB" id="A0A316UB21"/>
<dbReference type="Pfam" id="PF00027">
    <property type="entry name" value="cNMP_binding"/>
    <property type="match status" value="2"/>
</dbReference>
<dbReference type="InterPro" id="IPR014710">
    <property type="entry name" value="RmlC-like_jellyroll"/>
</dbReference>
<dbReference type="GO" id="GO:0005634">
    <property type="term" value="C:nucleus"/>
    <property type="evidence" value="ECO:0007669"/>
    <property type="project" value="TreeGrafter"/>
</dbReference>
<evidence type="ECO:0000256" key="6">
    <source>
        <dbReference type="ARBA" id="ARBA00022741"/>
    </source>
</evidence>
<dbReference type="PANTHER" id="PTHR11635">
    <property type="entry name" value="CAMP-DEPENDENT PROTEIN KINASE REGULATORY CHAIN"/>
    <property type="match status" value="1"/>
</dbReference>
<feature type="region of interest" description="Disordered" evidence="8">
    <location>
        <begin position="486"/>
        <end position="509"/>
    </location>
</feature>
<dbReference type="Gene3D" id="1.20.890.10">
    <property type="entry name" value="cAMP-dependent protein kinase regulatory subunit, dimerization-anchoring domain"/>
    <property type="match status" value="1"/>
</dbReference>
<feature type="compositionally biased region" description="Polar residues" evidence="8">
    <location>
        <begin position="486"/>
        <end position="505"/>
    </location>
</feature>
<dbReference type="GO" id="GO:0005952">
    <property type="term" value="C:cAMP-dependent protein kinase complex"/>
    <property type="evidence" value="ECO:0007669"/>
    <property type="project" value="InterPro"/>
</dbReference>
<protein>
    <recommendedName>
        <fullName evidence="2">cAMP-dependent protein kinase regulatory subunit</fullName>
    </recommendedName>
</protein>
<evidence type="ECO:0000256" key="2">
    <source>
        <dbReference type="ARBA" id="ARBA00020355"/>
    </source>
</evidence>
<dbReference type="InterPro" id="IPR000595">
    <property type="entry name" value="cNMP-bd_dom"/>
</dbReference>
<dbReference type="SUPFAM" id="SSF51206">
    <property type="entry name" value="cAMP-binding domain-like"/>
    <property type="match status" value="2"/>
</dbReference>
<dbReference type="FunFam" id="2.60.120.10:FF:000039">
    <property type="entry name" value="cAMP-dependent protein kinase regulatory subunit"/>
    <property type="match status" value="1"/>
</dbReference>
<dbReference type="EMBL" id="KZ819325">
    <property type="protein sequence ID" value="PWN21593.1"/>
    <property type="molecule type" value="Genomic_DNA"/>
</dbReference>
<keyword evidence="11" id="KW-1185">Reference proteome</keyword>
<dbReference type="GeneID" id="37016630"/>
<evidence type="ECO:0000256" key="1">
    <source>
        <dbReference type="ARBA" id="ARBA00005753"/>
    </source>
</evidence>
<dbReference type="Pfam" id="PF02197">
    <property type="entry name" value="RIIa"/>
    <property type="match status" value="1"/>
</dbReference>
<dbReference type="CDD" id="cd00038">
    <property type="entry name" value="CAP_ED"/>
    <property type="match status" value="2"/>
</dbReference>
<name>A0A316UB21_9BASI</name>
<gene>
    <name evidence="10" type="ORF">BCV69DRAFT_312089</name>
</gene>
<dbReference type="InterPro" id="IPR050503">
    <property type="entry name" value="cAMP-dep_PK_reg_su-like"/>
</dbReference>
<dbReference type="GO" id="GO:0030552">
    <property type="term" value="F:cAMP binding"/>
    <property type="evidence" value="ECO:0007669"/>
    <property type="project" value="UniProtKB-KW"/>
</dbReference>
<dbReference type="RefSeq" id="XP_025348753.1">
    <property type="nucleotide sequence ID" value="XM_025494896.1"/>
</dbReference>
<proteinExistence type="inferred from homology"/>
<dbReference type="GO" id="GO:0034236">
    <property type="term" value="F:protein kinase A catalytic subunit binding"/>
    <property type="evidence" value="ECO:0007669"/>
    <property type="project" value="TreeGrafter"/>
</dbReference>
<dbReference type="PROSITE" id="PS50042">
    <property type="entry name" value="CNMP_BINDING_3"/>
    <property type="match status" value="2"/>
</dbReference>
<evidence type="ECO:0000256" key="7">
    <source>
        <dbReference type="ARBA" id="ARBA00023149"/>
    </source>
</evidence>
<comment type="similarity">
    <text evidence="1">Belongs to the cAMP-dependent kinase regulatory chain family.</text>
</comment>
<feature type="region of interest" description="Disordered" evidence="8">
    <location>
        <begin position="28"/>
        <end position="49"/>
    </location>
</feature>
<feature type="region of interest" description="Disordered" evidence="8">
    <location>
        <begin position="81"/>
        <end position="107"/>
    </location>
</feature>
<evidence type="ECO:0000256" key="4">
    <source>
        <dbReference type="ARBA" id="ARBA00022566"/>
    </source>
</evidence>
<keyword evidence="4" id="KW-0116">cAMP-binding</keyword>
<feature type="region of interest" description="Disordered" evidence="8">
    <location>
        <begin position="359"/>
        <end position="378"/>
    </location>
</feature>
<dbReference type="PROSITE" id="PS00888">
    <property type="entry name" value="CNMP_BINDING_1"/>
    <property type="match status" value="2"/>
</dbReference>
<dbReference type="InterPro" id="IPR018490">
    <property type="entry name" value="cNMP-bd_dom_sf"/>
</dbReference>
<feature type="compositionally biased region" description="Gly residues" evidence="8">
    <location>
        <begin position="738"/>
        <end position="749"/>
    </location>
</feature>
<evidence type="ECO:0000256" key="5">
    <source>
        <dbReference type="ARBA" id="ARBA00022737"/>
    </source>
</evidence>
<evidence type="ECO:0000256" key="8">
    <source>
        <dbReference type="SAM" id="MobiDB-lite"/>
    </source>
</evidence>
<dbReference type="PANTHER" id="PTHR11635:SF152">
    <property type="entry name" value="CAMP-DEPENDENT PROTEIN KINASE TYPE I REGULATORY SUBUNIT-RELATED"/>
    <property type="match status" value="1"/>
</dbReference>
<dbReference type="STRING" id="1684307.A0A316UB21"/>
<evidence type="ECO:0000256" key="3">
    <source>
        <dbReference type="ARBA" id="ARBA00022553"/>
    </source>
</evidence>
<dbReference type="GO" id="GO:0005829">
    <property type="term" value="C:cytosol"/>
    <property type="evidence" value="ECO:0007669"/>
    <property type="project" value="TreeGrafter"/>
</dbReference>
<reference evidence="10 11" key="1">
    <citation type="journal article" date="2018" name="Mol. Biol. Evol.">
        <title>Broad Genomic Sampling Reveals a Smut Pathogenic Ancestry of the Fungal Clade Ustilaginomycotina.</title>
        <authorList>
            <person name="Kijpornyongpan T."/>
            <person name="Mondo S.J."/>
            <person name="Barry K."/>
            <person name="Sandor L."/>
            <person name="Lee J."/>
            <person name="Lipzen A."/>
            <person name="Pangilinan J."/>
            <person name="LaButti K."/>
            <person name="Hainaut M."/>
            <person name="Henrissat B."/>
            <person name="Grigoriev I.V."/>
            <person name="Spatafora J.W."/>
            <person name="Aime M.C."/>
        </authorList>
    </citation>
    <scope>NUCLEOTIDE SEQUENCE [LARGE SCALE GENOMIC DNA]</scope>
    <source>
        <strain evidence="10 11">MCA 4718</strain>
    </source>
</reference>
<evidence type="ECO:0000259" key="9">
    <source>
        <dbReference type="PROSITE" id="PS50042"/>
    </source>
</evidence>
<sequence length="775" mass="82845">MSFASRSLLRLSAAAKVAPMALRAPVASAPRRMASTSGSASSGEEYETNETFSTPFWRNTILLTLGSVAIYRFSVMHAQPHPSRASSSGYASPGNESEDDHRDEIQGDDRPFLTKYIELWFTPSDVWKERNLHHLDLAREKAEEKLFFQDAERPPVHRLRYTHKHSVFSGALSPVPPSPIPALLEATSYIYHPPITASPRRINHLLGAASSVPAIKRPRTITNGTEDAASAAALERIDQLHPSHIGNPFASSLPVLPTMSLSTGYATILNDLNRDVLRAQPADPLQFCATWFNTRLAEERKSVLAKQTGDAGGLAPDVNMSGANSPSPAAAASAGQAGVFSSANPFGGASVTPAASFLAPEEEDDEEDGAAFVPPPTFNLGRRTSVSAESLVPGSSAHEEIKNSVKTVIPKSDSQLSRIEKATQGNLLFRHLEEDQYKDVLLAMKEVRVEAGKAVIEQGAQGDFFYVVEEGTLDVYIRPAPEISRSSSIGSTNTDDGPQTSTNSHLGEKKVSYGPSASFGELALLYAQPRAATVLSTSPCILWALDRVTFRSILMETNNRRREMYESFIKEVPLFEHLSASERAKISDALELKTYEAGQEIVKQGERGTEFYVIVEGEAEVRKKTLDREEETVGKLGKGDYFGELALLNKAPRAATILASPSPRPGSPERLRVATLSESAFTRLLGPLSGIMGRHAQEHYGTSSAAPSAPALAPPILNSGMAATDFGEIAPHSVAPTGMGGPQPGGGTWINGLGASPFGGAAGTGGASGPLSPRA</sequence>
<keyword evidence="5" id="KW-0677">Repeat</keyword>
<evidence type="ECO:0000313" key="10">
    <source>
        <dbReference type="EMBL" id="PWN21593.1"/>
    </source>
</evidence>
<dbReference type="GO" id="GO:0033554">
    <property type="term" value="P:cellular response to stress"/>
    <property type="evidence" value="ECO:0007669"/>
    <property type="project" value="UniProtKB-ARBA"/>
</dbReference>
<dbReference type="SMART" id="SM00394">
    <property type="entry name" value="RIIa"/>
    <property type="match status" value="1"/>
</dbReference>
<dbReference type="SMART" id="SM00100">
    <property type="entry name" value="cNMP"/>
    <property type="match status" value="2"/>
</dbReference>
<keyword evidence="7" id="KW-0114">cAMP</keyword>
<feature type="domain" description="Cyclic nucleotide-binding" evidence="9">
    <location>
        <begin position="428"/>
        <end position="571"/>
    </location>
</feature>
<feature type="compositionally biased region" description="Low complexity" evidence="8">
    <location>
        <begin position="34"/>
        <end position="43"/>
    </location>
</feature>
<keyword evidence="3" id="KW-0597">Phosphoprotein</keyword>
<dbReference type="InterPro" id="IPR003117">
    <property type="entry name" value="cAMP_dep_PK_reg_su_I/II_a/b"/>
</dbReference>
<dbReference type="CDD" id="cd12098">
    <property type="entry name" value="DD_R_ScPKA-like"/>
    <property type="match status" value="1"/>
</dbReference>
<evidence type="ECO:0000313" key="11">
    <source>
        <dbReference type="Proteomes" id="UP000245942"/>
    </source>
</evidence>
<organism evidence="10 11">
    <name type="scientific">Pseudomicrostroma glucosiphilum</name>
    <dbReference type="NCBI Taxonomy" id="1684307"/>
    <lineage>
        <taxon>Eukaryota</taxon>
        <taxon>Fungi</taxon>
        <taxon>Dikarya</taxon>
        <taxon>Basidiomycota</taxon>
        <taxon>Ustilaginomycotina</taxon>
        <taxon>Exobasidiomycetes</taxon>
        <taxon>Microstromatales</taxon>
        <taxon>Microstromatales incertae sedis</taxon>
        <taxon>Pseudomicrostroma</taxon>
    </lineage>
</organism>
<feature type="domain" description="Cyclic nucleotide-binding" evidence="9">
    <location>
        <begin position="574"/>
        <end position="702"/>
    </location>
</feature>
<keyword evidence="6" id="KW-0547">Nucleotide-binding</keyword>
<dbReference type="GO" id="GO:0004862">
    <property type="term" value="F:cAMP-dependent protein kinase inhibitor activity"/>
    <property type="evidence" value="ECO:0007669"/>
    <property type="project" value="TreeGrafter"/>
</dbReference>
<dbReference type="Proteomes" id="UP000245942">
    <property type="component" value="Unassembled WGS sequence"/>
</dbReference>
<dbReference type="PRINTS" id="PR00103">
    <property type="entry name" value="CAMPKINASE"/>
</dbReference>
<dbReference type="OrthoDB" id="417078at2759"/>
<dbReference type="InterPro" id="IPR018488">
    <property type="entry name" value="cNMP-bd_CS"/>
</dbReference>
<accession>A0A316UB21</accession>
<feature type="compositionally biased region" description="Acidic residues" evidence="8">
    <location>
        <begin position="360"/>
        <end position="369"/>
    </location>
</feature>
<feature type="region of interest" description="Disordered" evidence="8">
    <location>
        <begin position="733"/>
        <end position="775"/>
    </location>
</feature>